<organism evidence="1 2">
    <name type="scientific">Paraburkholderia bannensis</name>
    <dbReference type="NCBI Taxonomy" id="765414"/>
    <lineage>
        <taxon>Bacteria</taxon>
        <taxon>Pseudomonadati</taxon>
        <taxon>Pseudomonadota</taxon>
        <taxon>Betaproteobacteria</taxon>
        <taxon>Burkholderiales</taxon>
        <taxon>Burkholderiaceae</taxon>
        <taxon>Paraburkholderia</taxon>
    </lineage>
</organism>
<evidence type="ECO:0000313" key="2">
    <source>
        <dbReference type="Proteomes" id="UP000571554"/>
    </source>
</evidence>
<protein>
    <submittedName>
        <fullName evidence="1">Uncharacterized protein</fullName>
    </submittedName>
</protein>
<gene>
    <name evidence="1" type="ORF">F4827_000258</name>
</gene>
<comment type="caution">
    <text evidence="1">The sequence shown here is derived from an EMBL/GenBank/DDBJ whole genome shotgun (WGS) entry which is preliminary data.</text>
</comment>
<dbReference type="Proteomes" id="UP000571554">
    <property type="component" value="Unassembled WGS sequence"/>
</dbReference>
<dbReference type="AlphaFoldDB" id="A0A7W9WQD8"/>
<dbReference type="EMBL" id="JACHBW010000001">
    <property type="protein sequence ID" value="MBB6100454.1"/>
    <property type="molecule type" value="Genomic_DNA"/>
</dbReference>
<accession>A0A7W9WQD8</accession>
<sequence>MALGHKTGSRLPGSLSKTTLKMRDLAGQHAPAAIETIISIMQHGTTEGLRLSAACPILDRALGRPTTCTETGNDDDILFANLFANGPGETDEARTA</sequence>
<evidence type="ECO:0000313" key="1">
    <source>
        <dbReference type="EMBL" id="MBB6100454.1"/>
    </source>
</evidence>
<reference evidence="1 2" key="1">
    <citation type="submission" date="2020-08" db="EMBL/GenBank/DDBJ databases">
        <title>Above-ground endophytic microbial communities from plants in different locations in the United States.</title>
        <authorList>
            <person name="Frank C."/>
        </authorList>
    </citation>
    <scope>NUCLEOTIDE SEQUENCE [LARGE SCALE GENOMIC DNA]</scope>
    <source>
        <strain evidence="1 2">WP4_2_2</strain>
    </source>
</reference>
<proteinExistence type="predicted"/>
<keyword evidence="2" id="KW-1185">Reference proteome</keyword>
<dbReference type="RefSeq" id="WP_183720622.1">
    <property type="nucleotide sequence ID" value="NZ_JACHBW010000001.1"/>
</dbReference>
<name>A0A7W9WQD8_9BURK</name>